<evidence type="ECO:0000256" key="7">
    <source>
        <dbReference type="ARBA" id="ARBA00022777"/>
    </source>
</evidence>
<evidence type="ECO:0000256" key="1">
    <source>
        <dbReference type="ARBA" id="ARBA00009776"/>
    </source>
</evidence>
<dbReference type="CDD" id="cd01672">
    <property type="entry name" value="TMPK"/>
    <property type="match status" value="1"/>
</dbReference>
<evidence type="ECO:0000256" key="4">
    <source>
        <dbReference type="ARBA" id="ARBA00022679"/>
    </source>
</evidence>
<comment type="catalytic activity">
    <reaction evidence="10 12">
        <text>dTMP + ATP = dTDP + ADP</text>
        <dbReference type="Rhea" id="RHEA:13517"/>
        <dbReference type="ChEBI" id="CHEBI:30616"/>
        <dbReference type="ChEBI" id="CHEBI:58369"/>
        <dbReference type="ChEBI" id="CHEBI:63528"/>
        <dbReference type="ChEBI" id="CHEBI:456216"/>
        <dbReference type="EC" id="2.7.4.9"/>
    </reaction>
</comment>
<dbReference type="PANTHER" id="PTHR10344">
    <property type="entry name" value="THYMIDYLATE KINASE"/>
    <property type="match status" value="1"/>
</dbReference>
<evidence type="ECO:0000313" key="15">
    <source>
        <dbReference type="Proteomes" id="UP001279553"/>
    </source>
</evidence>
<dbReference type="InterPro" id="IPR018095">
    <property type="entry name" value="Thymidylate_kin_CS"/>
</dbReference>
<keyword evidence="15" id="KW-1185">Reference proteome</keyword>
<gene>
    <name evidence="12 14" type="primary">tmk</name>
    <name evidence="14" type="ORF">SIL87_08210</name>
</gene>
<dbReference type="PROSITE" id="PS01331">
    <property type="entry name" value="THYMIDYLATE_KINASE"/>
    <property type="match status" value="1"/>
</dbReference>
<keyword evidence="6 12" id="KW-0547">Nucleotide-binding</keyword>
<evidence type="ECO:0000256" key="10">
    <source>
        <dbReference type="ARBA" id="ARBA00048743"/>
    </source>
</evidence>
<evidence type="ECO:0000256" key="3">
    <source>
        <dbReference type="ARBA" id="ARBA00017144"/>
    </source>
</evidence>
<sequence length="213" mass="22061">MNRANHPGVFITFEGGEAVGKSTQIARLAATLRQQGHTIVLTREPGGTPGAESLRALMLDPATSLAPLADTLLVFAARADHVETLIRPALARGAIVLCDRFTDSTMAYQGHGLGVEPATIATLATLIGLTPDLTLILDAPPEIAATRLAARFAAHSGRPDRYERFDAGFAARIAAGFRAIAAADPARCALIDATGSIDSIAATIAATVTARLA</sequence>
<evidence type="ECO:0000256" key="11">
    <source>
        <dbReference type="ARBA" id="ARBA00057735"/>
    </source>
</evidence>
<keyword evidence="5 12" id="KW-0545">Nucleotide biosynthesis</keyword>
<keyword evidence="7 12" id="KW-0418">Kinase</keyword>
<dbReference type="GO" id="GO:0005829">
    <property type="term" value="C:cytosol"/>
    <property type="evidence" value="ECO:0007669"/>
    <property type="project" value="TreeGrafter"/>
</dbReference>
<dbReference type="GO" id="GO:0006233">
    <property type="term" value="P:dTDP biosynthetic process"/>
    <property type="evidence" value="ECO:0007669"/>
    <property type="project" value="InterPro"/>
</dbReference>
<protein>
    <recommendedName>
        <fullName evidence="3 12">Thymidylate kinase</fullName>
        <ecNumber evidence="2 12">2.7.4.9</ecNumber>
    </recommendedName>
    <alternativeName>
        <fullName evidence="9 12">dTMP kinase</fullName>
    </alternativeName>
</protein>
<dbReference type="Pfam" id="PF02223">
    <property type="entry name" value="Thymidylate_kin"/>
    <property type="match status" value="1"/>
</dbReference>
<comment type="function">
    <text evidence="11 12">Phosphorylation of dTMP to form dTDP in both de novo and salvage pathways of dTTP synthesis.</text>
</comment>
<evidence type="ECO:0000256" key="8">
    <source>
        <dbReference type="ARBA" id="ARBA00022840"/>
    </source>
</evidence>
<proteinExistence type="inferred from homology"/>
<evidence type="ECO:0000313" key="14">
    <source>
        <dbReference type="EMBL" id="MDX5930743.1"/>
    </source>
</evidence>
<dbReference type="Gene3D" id="3.40.50.300">
    <property type="entry name" value="P-loop containing nucleotide triphosphate hydrolases"/>
    <property type="match status" value="1"/>
</dbReference>
<dbReference type="FunFam" id="3.40.50.300:FF:000225">
    <property type="entry name" value="Thymidylate kinase"/>
    <property type="match status" value="1"/>
</dbReference>
<dbReference type="InterPro" id="IPR027417">
    <property type="entry name" value="P-loop_NTPase"/>
</dbReference>
<evidence type="ECO:0000256" key="5">
    <source>
        <dbReference type="ARBA" id="ARBA00022727"/>
    </source>
</evidence>
<dbReference type="GO" id="GO:0006235">
    <property type="term" value="P:dTTP biosynthetic process"/>
    <property type="evidence" value="ECO:0007669"/>
    <property type="project" value="UniProtKB-UniRule"/>
</dbReference>
<accession>A0AAW9DPX5</accession>
<comment type="similarity">
    <text evidence="1 12">Belongs to the thymidylate kinase family.</text>
</comment>
<feature type="binding site" evidence="12">
    <location>
        <begin position="15"/>
        <end position="22"/>
    </location>
    <ligand>
        <name>ATP</name>
        <dbReference type="ChEBI" id="CHEBI:30616"/>
    </ligand>
</feature>
<comment type="caution">
    <text evidence="14">The sequence shown here is derived from an EMBL/GenBank/DDBJ whole genome shotgun (WGS) entry which is preliminary data.</text>
</comment>
<dbReference type="AlphaFoldDB" id="A0AAW9DPX5"/>
<keyword evidence="8 12" id="KW-0067">ATP-binding</keyword>
<dbReference type="EC" id="2.7.4.9" evidence="2 12"/>
<evidence type="ECO:0000256" key="2">
    <source>
        <dbReference type="ARBA" id="ARBA00012980"/>
    </source>
</evidence>
<dbReference type="PANTHER" id="PTHR10344:SF4">
    <property type="entry name" value="UMP-CMP KINASE 2, MITOCHONDRIAL"/>
    <property type="match status" value="1"/>
</dbReference>
<organism evidence="14 15">
    <name type="scientific">Acidiphilium acidophilum</name>
    <name type="common">Thiobacillus acidophilus</name>
    <dbReference type="NCBI Taxonomy" id="76588"/>
    <lineage>
        <taxon>Bacteria</taxon>
        <taxon>Pseudomonadati</taxon>
        <taxon>Pseudomonadota</taxon>
        <taxon>Alphaproteobacteria</taxon>
        <taxon>Acetobacterales</taxon>
        <taxon>Acidocellaceae</taxon>
        <taxon>Acidiphilium</taxon>
    </lineage>
</organism>
<dbReference type="GO" id="GO:0004798">
    <property type="term" value="F:dTMP kinase activity"/>
    <property type="evidence" value="ECO:0007669"/>
    <property type="project" value="UniProtKB-UniRule"/>
</dbReference>
<dbReference type="InterPro" id="IPR039430">
    <property type="entry name" value="Thymidylate_kin-like_dom"/>
</dbReference>
<evidence type="ECO:0000259" key="13">
    <source>
        <dbReference type="Pfam" id="PF02223"/>
    </source>
</evidence>
<dbReference type="InterPro" id="IPR018094">
    <property type="entry name" value="Thymidylate_kinase"/>
</dbReference>
<dbReference type="HAMAP" id="MF_00165">
    <property type="entry name" value="Thymidylate_kinase"/>
    <property type="match status" value="1"/>
</dbReference>
<dbReference type="RefSeq" id="WP_319613671.1">
    <property type="nucleotide sequence ID" value="NZ_JAWXYB010000018.1"/>
</dbReference>
<reference evidence="14 15" key="1">
    <citation type="submission" date="2023-11" db="EMBL/GenBank/DDBJ databases">
        <title>MicrobeMod: A computational toolkit for identifying prokaryotic methylation and restriction-modification with nanopore sequencing.</title>
        <authorList>
            <person name="Crits-Christoph A."/>
            <person name="Kang S.C."/>
            <person name="Lee H."/>
            <person name="Ostrov N."/>
        </authorList>
    </citation>
    <scope>NUCLEOTIDE SEQUENCE [LARGE SCALE GENOMIC DNA]</scope>
    <source>
        <strain evidence="14 15">DSMZ 700</strain>
    </source>
</reference>
<keyword evidence="4 12" id="KW-0808">Transferase</keyword>
<feature type="domain" description="Thymidylate kinase-like" evidence="13">
    <location>
        <begin position="13"/>
        <end position="203"/>
    </location>
</feature>
<evidence type="ECO:0000256" key="6">
    <source>
        <dbReference type="ARBA" id="ARBA00022741"/>
    </source>
</evidence>
<name>A0AAW9DPX5_ACIAO</name>
<dbReference type="GO" id="GO:0005524">
    <property type="term" value="F:ATP binding"/>
    <property type="evidence" value="ECO:0007669"/>
    <property type="project" value="UniProtKB-UniRule"/>
</dbReference>
<dbReference type="GO" id="GO:0006227">
    <property type="term" value="P:dUDP biosynthetic process"/>
    <property type="evidence" value="ECO:0007669"/>
    <property type="project" value="TreeGrafter"/>
</dbReference>
<evidence type="ECO:0000256" key="12">
    <source>
        <dbReference type="HAMAP-Rule" id="MF_00165"/>
    </source>
</evidence>
<dbReference type="Proteomes" id="UP001279553">
    <property type="component" value="Unassembled WGS sequence"/>
</dbReference>
<dbReference type="NCBIfam" id="TIGR00041">
    <property type="entry name" value="DTMP_kinase"/>
    <property type="match status" value="1"/>
</dbReference>
<evidence type="ECO:0000256" key="9">
    <source>
        <dbReference type="ARBA" id="ARBA00029962"/>
    </source>
</evidence>
<dbReference type="EMBL" id="JAWXYB010000018">
    <property type="protein sequence ID" value="MDX5930743.1"/>
    <property type="molecule type" value="Genomic_DNA"/>
</dbReference>
<dbReference type="SUPFAM" id="SSF52540">
    <property type="entry name" value="P-loop containing nucleoside triphosphate hydrolases"/>
    <property type="match status" value="1"/>
</dbReference>